<dbReference type="GO" id="GO:0001223">
    <property type="term" value="F:transcription coactivator binding"/>
    <property type="evidence" value="ECO:0007669"/>
    <property type="project" value="TreeGrafter"/>
</dbReference>
<dbReference type="PANTHER" id="PTHR17604">
    <property type="entry name" value="TRANSCRIPTION COFACTOR VESTIGIAL-LIKE PROTEIN 4"/>
    <property type="match status" value="1"/>
</dbReference>
<keyword evidence="3" id="KW-1185">Reference proteome</keyword>
<dbReference type="eggNOG" id="ENOG502QTV3">
    <property type="taxonomic scope" value="Eukaryota"/>
</dbReference>
<dbReference type="SMART" id="SM00711">
    <property type="entry name" value="TDU"/>
    <property type="match status" value="2"/>
</dbReference>
<dbReference type="EMBL" id="KK852510">
    <property type="protein sequence ID" value="KDR22362.1"/>
    <property type="molecule type" value="Genomic_DNA"/>
</dbReference>
<dbReference type="InterPro" id="IPR028184">
    <property type="entry name" value="VGLL4"/>
</dbReference>
<dbReference type="Proteomes" id="UP000027135">
    <property type="component" value="Unassembled WGS sequence"/>
</dbReference>
<feature type="region of interest" description="Disordered" evidence="1">
    <location>
        <begin position="413"/>
        <end position="438"/>
    </location>
</feature>
<protein>
    <submittedName>
        <fullName evidence="2">Transcription cofactor vestigial-like protein 4</fullName>
    </submittedName>
</protein>
<organism evidence="2 3">
    <name type="scientific">Zootermopsis nevadensis</name>
    <name type="common">Dampwood termite</name>
    <dbReference type="NCBI Taxonomy" id="136037"/>
    <lineage>
        <taxon>Eukaryota</taxon>
        <taxon>Metazoa</taxon>
        <taxon>Ecdysozoa</taxon>
        <taxon>Arthropoda</taxon>
        <taxon>Hexapoda</taxon>
        <taxon>Insecta</taxon>
        <taxon>Pterygota</taxon>
        <taxon>Neoptera</taxon>
        <taxon>Polyneoptera</taxon>
        <taxon>Dictyoptera</taxon>
        <taxon>Blattodea</taxon>
        <taxon>Blattoidea</taxon>
        <taxon>Termitoidae</taxon>
        <taxon>Termopsidae</taxon>
        <taxon>Zootermopsis</taxon>
    </lineage>
</organism>
<feature type="compositionally biased region" description="Low complexity" evidence="1">
    <location>
        <begin position="558"/>
        <end position="568"/>
    </location>
</feature>
<dbReference type="Pfam" id="PF15245">
    <property type="entry name" value="VGLL4"/>
    <property type="match status" value="1"/>
</dbReference>
<evidence type="ECO:0000256" key="1">
    <source>
        <dbReference type="SAM" id="MobiDB-lite"/>
    </source>
</evidence>
<dbReference type="STRING" id="136037.A0A067RF15"/>
<sequence>MEATESPLDVLSRAATMVQDSSPPDYGHMGHDEVLRTCKVSMPVPTRVCGGQAQYRRRSPHHLQVHHYTGQDDGLRGSIREKRRELISWGTILSHTACAICVWYLFCCVLRDFSSGQSPKFLIQTVESELFRVACPKGEGSIPRKVVQSEFRSIGVPRGRYQRFVGKYCLHLQGCGVGGSNTVWVSVMKVEAACSFETFGVTALKTNVGLCELVRQLGCHAVVDLSLCSLFVVVVFCSCIPVFMELLVGSLLDDDGIARWPNDAWRRSVIKHYAAETMVGGLHTPAVALIGDATPTISLVLQRVKVCESQGRTVHVKEVKVITSTKDLVVTSVIMFIQQACSWRLRLWTSGDERNCSTKELPTTRWRRERRCRDKLGDYTKSQQTKATHGILPYDTPAGPPLPDALGTHTHTSITGDTPLDMTMTRGSKPPPSYSQSVANCRNGPARPSVITCAPPAATLWGGRSPDDKGTNKDENGRQGHRRELLSGMCDPVIDEHFRRSLGKDYMSLFSSDSTTTNNNNNSNSSNGNSSITVTGLSVDDHFAKALGETWVKLQGQTSKSTSSSTLITKEKKPSAPSTATVSVSVAKETTPSSAPAPAASLLQQRRGLVSI</sequence>
<name>A0A067RF15_ZOONE</name>
<dbReference type="AlphaFoldDB" id="A0A067RF15"/>
<dbReference type="InParanoid" id="A0A067RF15"/>
<proteinExistence type="predicted"/>
<reference evidence="2 3" key="1">
    <citation type="journal article" date="2014" name="Nat. Commun.">
        <title>Molecular traces of alternative social organization in a termite genome.</title>
        <authorList>
            <person name="Terrapon N."/>
            <person name="Li C."/>
            <person name="Robertson H.M."/>
            <person name="Ji L."/>
            <person name="Meng X."/>
            <person name="Booth W."/>
            <person name="Chen Z."/>
            <person name="Childers C.P."/>
            <person name="Glastad K.M."/>
            <person name="Gokhale K."/>
            <person name="Gowin J."/>
            <person name="Gronenberg W."/>
            <person name="Hermansen R.A."/>
            <person name="Hu H."/>
            <person name="Hunt B.G."/>
            <person name="Huylmans A.K."/>
            <person name="Khalil S.M."/>
            <person name="Mitchell R.D."/>
            <person name="Munoz-Torres M.C."/>
            <person name="Mustard J.A."/>
            <person name="Pan H."/>
            <person name="Reese J.T."/>
            <person name="Scharf M.E."/>
            <person name="Sun F."/>
            <person name="Vogel H."/>
            <person name="Xiao J."/>
            <person name="Yang W."/>
            <person name="Yang Z."/>
            <person name="Yang Z."/>
            <person name="Zhou J."/>
            <person name="Zhu J."/>
            <person name="Brent C.S."/>
            <person name="Elsik C.G."/>
            <person name="Goodisman M.A."/>
            <person name="Liberles D.A."/>
            <person name="Roe R.M."/>
            <person name="Vargo E.L."/>
            <person name="Vilcinskas A."/>
            <person name="Wang J."/>
            <person name="Bornberg-Bauer E."/>
            <person name="Korb J."/>
            <person name="Zhang G."/>
            <person name="Liebig J."/>
        </authorList>
    </citation>
    <scope>NUCLEOTIDE SEQUENCE [LARGE SCALE GENOMIC DNA]</scope>
    <source>
        <tissue evidence="2">Whole organism</tissue>
    </source>
</reference>
<gene>
    <name evidence="2" type="ORF">L798_02020</name>
</gene>
<feature type="compositionally biased region" description="Basic and acidic residues" evidence="1">
    <location>
        <begin position="465"/>
        <end position="485"/>
    </location>
</feature>
<feature type="compositionally biased region" description="Low complexity" evidence="1">
    <location>
        <begin position="575"/>
        <end position="600"/>
    </location>
</feature>
<dbReference type="GO" id="GO:0045892">
    <property type="term" value="P:negative regulation of DNA-templated transcription"/>
    <property type="evidence" value="ECO:0007669"/>
    <property type="project" value="TreeGrafter"/>
</dbReference>
<evidence type="ECO:0000313" key="2">
    <source>
        <dbReference type="EMBL" id="KDR22362.1"/>
    </source>
</evidence>
<dbReference type="PANTHER" id="PTHR17604:SF7">
    <property type="entry name" value="TONDU-DOMAIN-CONTAINING GROWTH INHIBITOR, ISOFORM A"/>
    <property type="match status" value="1"/>
</dbReference>
<evidence type="ECO:0000313" key="3">
    <source>
        <dbReference type="Proteomes" id="UP000027135"/>
    </source>
</evidence>
<feature type="region of interest" description="Disordered" evidence="1">
    <location>
        <begin position="456"/>
        <end position="487"/>
    </location>
</feature>
<feature type="region of interest" description="Disordered" evidence="1">
    <location>
        <begin position="556"/>
        <end position="600"/>
    </location>
</feature>
<dbReference type="InterPro" id="IPR006627">
    <property type="entry name" value="TDU_repeat"/>
</dbReference>
<accession>A0A067RF15</accession>